<organism evidence="16 17">
    <name type="scientific">Methyloligella halotolerans</name>
    <dbReference type="NCBI Taxonomy" id="1177755"/>
    <lineage>
        <taxon>Bacteria</taxon>
        <taxon>Pseudomonadati</taxon>
        <taxon>Pseudomonadota</taxon>
        <taxon>Alphaproteobacteria</taxon>
        <taxon>Hyphomicrobiales</taxon>
        <taxon>Hyphomicrobiaceae</taxon>
        <taxon>Methyloligella</taxon>
    </lineage>
</organism>
<dbReference type="InterPro" id="IPR003526">
    <property type="entry name" value="MECDP_synthase"/>
</dbReference>
<dbReference type="PROSITE" id="PS01350">
    <property type="entry name" value="ISPF"/>
    <property type="match status" value="1"/>
</dbReference>
<keyword evidence="8 14" id="KW-0808">Transferase</keyword>
<dbReference type="NCBIfam" id="TIGR00453">
    <property type="entry name" value="ispD"/>
    <property type="match status" value="1"/>
</dbReference>
<dbReference type="UniPathway" id="UPA00056">
    <property type="reaction ID" value="UER00093"/>
</dbReference>
<dbReference type="GO" id="GO:0046872">
    <property type="term" value="F:metal ion binding"/>
    <property type="evidence" value="ECO:0007669"/>
    <property type="project" value="UniProtKB-KW"/>
</dbReference>
<evidence type="ECO:0000313" key="16">
    <source>
        <dbReference type="EMBL" id="ODA68443.1"/>
    </source>
</evidence>
<evidence type="ECO:0000256" key="3">
    <source>
        <dbReference type="ARBA" id="ARBA00001968"/>
    </source>
</evidence>
<feature type="site" description="Positions MEP for the nucleophilic attack" evidence="14">
    <location>
        <position position="169"/>
    </location>
</feature>
<evidence type="ECO:0000256" key="9">
    <source>
        <dbReference type="ARBA" id="ARBA00022695"/>
    </source>
</evidence>
<keyword evidence="12 14" id="KW-0456">Lyase</keyword>
<dbReference type="SUPFAM" id="SSF69765">
    <property type="entry name" value="IpsF-like"/>
    <property type="match status" value="1"/>
</dbReference>
<dbReference type="InterPro" id="IPR026596">
    <property type="entry name" value="IspD/F"/>
</dbReference>
<dbReference type="EC" id="4.6.1.12" evidence="14"/>
<keyword evidence="9 14" id="KW-0548">Nucleotidyltransferase</keyword>
<dbReference type="PROSITE" id="PS01295">
    <property type="entry name" value="ISPD"/>
    <property type="match status" value="1"/>
</dbReference>
<comment type="pathway">
    <text evidence="5 14">Isoprenoid biosynthesis; isopentenyl diphosphate biosynthesis via DXP pathway; isopentenyl diphosphate from 1-deoxy-D-xylulose 5-phosphate: step 2/6.</text>
</comment>
<dbReference type="Gene3D" id="3.30.1330.50">
    <property type="entry name" value="2-C-methyl-D-erythritol 2,4-cyclodiphosphate synthase"/>
    <property type="match status" value="1"/>
</dbReference>
<dbReference type="InterPro" id="IPR001228">
    <property type="entry name" value="IspD"/>
</dbReference>
<dbReference type="SUPFAM" id="SSF53448">
    <property type="entry name" value="Nucleotide-diphospho-sugar transferases"/>
    <property type="match status" value="1"/>
</dbReference>
<dbReference type="PANTHER" id="PTHR43181">
    <property type="entry name" value="2-C-METHYL-D-ERYTHRITOL 2,4-CYCLODIPHOSPHATE SYNTHASE, CHLOROPLASTIC"/>
    <property type="match status" value="1"/>
</dbReference>
<sequence>MRVAALIVAAGRGRRALQSAGTAAPSDSGADETPKQYRQIGGAPMLSHAIKAFSAHEAVTDVLVVIHEGDQERYDGIAAGLEGALDKLRPAVVGGSHRQDSVRSGLEALAADAPDQVLIHDAARPFVDAALIQRVVESLKTTMGALPCLPVTDTLKRSKNGIVTETVDRAGLWRAQTPQGFRFQDILDAHRAAVGLSMNFTDDASIAEWYGLPVAQVEGSEANQKVTTNEDFVLAEARLTGTTRLDGLRVGSGYDVHAFGDGDAVVLGGVSIPHDKALSGHSDADVVLHALTDALLGAIGDGDIGMHFPPSDAQWAGADSAVFITEALRRVTERGGRVINADVTILCEAPKIGPHRDAMRSRIAELLGVTLDRIGVKATTQEGLGAIGRGEGIAAMATVTISLM</sequence>
<keyword evidence="13 14" id="KW-0511">Multifunctional enzyme</keyword>
<dbReference type="OrthoDB" id="9804336at2"/>
<dbReference type="Pfam" id="PF01128">
    <property type="entry name" value="IspD"/>
    <property type="match status" value="1"/>
</dbReference>
<comment type="similarity">
    <text evidence="14">In the N-terminal section; belongs to the IspD/TarI cytidylyltransferase family. IspD subfamily.</text>
</comment>
<dbReference type="GO" id="GO:0050518">
    <property type="term" value="F:2-C-methyl-D-erythritol 4-phosphate cytidylyltransferase activity"/>
    <property type="evidence" value="ECO:0007669"/>
    <property type="project" value="UniProtKB-UniRule"/>
</dbReference>
<dbReference type="PANTHER" id="PTHR43181:SF1">
    <property type="entry name" value="2-C-METHYL-D-ERYTHRITOL 2,4-CYCLODIPHOSPHATE SYNTHASE, CHLOROPLASTIC"/>
    <property type="match status" value="1"/>
</dbReference>
<dbReference type="InterPro" id="IPR020555">
    <property type="entry name" value="MECDP_synthase_CS"/>
</dbReference>
<feature type="site" description="Transition state stabilizer" evidence="14">
    <location>
        <position position="15"/>
    </location>
</feature>
<feature type="site" description="Transition state stabilizer" evidence="14">
    <location>
        <position position="35"/>
    </location>
</feature>
<keyword evidence="10 14" id="KW-0479">Metal-binding</keyword>
<evidence type="ECO:0000256" key="4">
    <source>
        <dbReference type="ARBA" id="ARBA00004709"/>
    </source>
</evidence>
<feature type="binding site" evidence="14">
    <location>
        <position position="289"/>
    </location>
    <ligand>
        <name>a divalent metal cation</name>
        <dbReference type="ChEBI" id="CHEBI:60240"/>
    </ligand>
</feature>
<evidence type="ECO:0000256" key="5">
    <source>
        <dbReference type="ARBA" id="ARBA00004787"/>
    </source>
</evidence>
<comment type="catalytic activity">
    <reaction evidence="2 14">
        <text>2-C-methyl-D-erythritol 4-phosphate + CTP + H(+) = 4-CDP-2-C-methyl-D-erythritol + diphosphate</text>
        <dbReference type="Rhea" id="RHEA:13429"/>
        <dbReference type="ChEBI" id="CHEBI:15378"/>
        <dbReference type="ChEBI" id="CHEBI:33019"/>
        <dbReference type="ChEBI" id="CHEBI:37563"/>
        <dbReference type="ChEBI" id="CHEBI:57823"/>
        <dbReference type="ChEBI" id="CHEBI:58262"/>
        <dbReference type="EC" id="2.7.7.60"/>
    </reaction>
</comment>
<gene>
    <name evidence="14" type="primary">ispDF</name>
    <name evidence="16" type="ORF">A7A08_00266</name>
</gene>
<feature type="region of interest" description="2-C-methyl-D-erythritol 4-phosphate cytidylyltransferase" evidence="14">
    <location>
        <begin position="1"/>
        <end position="248"/>
    </location>
</feature>
<comment type="caution">
    <text evidence="16">The sequence shown here is derived from an EMBL/GenBank/DDBJ whole genome shotgun (WGS) entry which is preliminary data.</text>
</comment>
<evidence type="ECO:0000256" key="10">
    <source>
        <dbReference type="ARBA" id="ARBA00022723"/>
    </source>
</evidence>
<feature type="site" description="Transition state stabilizer" evidence="14">
    <location>
        <position position="380"/>
    </location>
</feature>
<dbReference type="Gene3D" id="3.90.550.10">
    <property type="entry name" value="Spore Coat Polysaccharide Biosynthesis Protein SpsA, Chain A"/>
    <property type="match status" value="1"/>
</dbReference>
<evidence type="ECO:0000256" key="1">
    <source>
        <dbReference type="ARBA" id="ARBA00000200"/>
    </source>
</evidence>
<feature type="binding site" evidence="14">
    <location>
        <begin position="255"/>
        <end position="257"/>
    </location>
    <ligand>
        <name>4-CDP-2-C-methyl-D-erythritol 2-phosphate</name>
        <dbReference type="ChEBI" id="CHEBI:57919"/>
    </ligand>
</feature>
<dbReference type="EC" id="2.7.7.60" evidence="14"/>
<dbReference type="GO" id="GO:0019288">
    <property type="term" value="P:isopentenyl diphosphate biosynthetic process, methylerythritol 4-phosphate pathway"/>
    <property type="evidence" value="ECO:0007669"/>
    <property type="project" value="UniProtKB-UniRule"/>
</dbReference>
<evidence type="ECO:0000256" key="14">
    <source>
        <dbReference type="HAMAP-Rule" id="MF_01520"/>
    </source>
</evidence>
<feature type="binding site" evidence="14">
    <location>
        <begin position="281"/>
        <end position="282"/>
    </location>
    <ligand>
        <name>4-CDP-2-C-methyl-D-erythritol 2-phosphate</name>
        <dbReference type="ChEBI" id="CHEBI:57919"/>
    </ligand>
</feature>
<feature type="binding site" evidence="14">
    <location>
        <position position="255"/>
    </location>
    <ligand>
        <name>a divalent metal cation</name>
        <dbReference type="ChEBI" id="CHEBI:60240"/>
    </ligand>
</feature>
<dbReference type="GO" id="GO:0016114">
    <property type="term" value="P:terpenoid biosynthetic process"/>
    <property type="evidence" value="ECO:0007669"/>
    <property type="project" value="InterPro"/>
</dbReference>
<protein>
    <recommendedName>
        <fullName evidence="14">Bifunctional enzyme IspD/IspF</fullName>
    </recommendedName>
    <domain>
        <recommendedName>
            <fullName evidence="14">2-C-methyl-D-erythritol 4-phosphate cytidylyltransferase</fullName>
            <ecNumber evidence="14">2.7.7.60</ecNumber>
        </recommendedName>
        <alternativeName>
            <fullName evidence="14">4-diphosphocytidyl-2C-methyl-D-erythritol synthase</fullName>
        </alternativeName>
        <alternativeName>
            <fullName evidence="14">MEP cytidylyltransferase</fullName>
            <shortName evidence="14">MCT</shortName>
        </alternativeName>
    </domain>
    <domain>
        <recommendedName>
            <fullName evidence="14">2-C-methyl-D-erythritol 2,4-cyclodiphosphate synthase</fullName>
            <shortName evidence="14">MECDP-synthase</shortName>
            <shortName evidence="14">MECPP-synthase</shortName>
            <shortName evidence="14">MECPS</shortName>
            <ecNumber evidence="14">4.6.1.12</ecNumber>
        </recommendedName>
    </domain>
</protein>
<dbReference type="InterPro" id="IPR018294">
    <property type="entry name" value="ISPD_synthase_CS"/>
</dbReference>
<feature type="region of interest" description="2-C-methyl-D-erythritol 2,4-cyclodiphosphate synthase" evidence="14">
    <location>
        <begin position="249"/>
        <end position="404"/>
    </location>
</feature>
<evidence type="ECO:0000256" key="13">
    <source>
        <dbReference type="ARBA" id="ARBA00023268"/>
    </source>
</evidence>
<dbReference type="FunFam" id="3.90.550.10:FF:000003">
    <property type="entry name" value="2-C-methyl-D-erythritol 4-phosphate cytidylyltransferase"/>
    <property type="match status" value="1"/>
</dbReference>
<comment type="pathway">
    <text evidence="4 14">Isoprenoid biosynthesis; isopentenyl diphosphate biosynthesis via DXP pathway; isopentenyl diphosphate from 1-deoxy-D-xylulose 5-phosphate: step 4/6.</text>
</comment>
<proteinExistence type="inferred from homology"/>
<dbReference type="CDD" id="cd02516">
    <property type="entry name" value="CDP-ME_synthetase"/>
    <property type="match status" value="1"/>
</dbReference>
<dbReference type="STRING" id="1177755.A7A08_00266"/>
<evidence type="ECO:0000256" key="8">
    <source>
        <dbReference type="ARBA" id="ARBA00022679"/>
    </source>
</evidence>
<evidence type="ECO:0000256" key="2">
    <source>
        <dbReference type="ARBA" id="ARBA00001282"/>
    </source>
</evidence>
<dbReference type="HAMAP" id="MF_00107">
    <property type="entry name" value="IspF"/>
    <property type="match status" value="1"/>
</dbReference>
<evidence type="ECO:0000256" key="11">
    <source>
        <dbReference type="ARBA" id="ARBA00023229"/>
    </source>
</evidence>
<dbReference type="Pfam" id="PF02542">
    <property type="entry name" value="YgbB"/>
    <property type="match status" value="1"/>
</dbReference>
<feature type="binding site" evidence="14">
    <location>
        <begin position="303"/>
        <end position="305"/>
    </location>
    <ligand>
        <name>4-CDP-2-C-methyl-D-erythritol 2-phosphate</name>
        <dbReference type="ChEBI" id="CHEBI:57919"/>
    </ligand>
</feature>
<dbReference type="PATRIC" id="fig|1177755.3.peg.263"/>
<dbReference type="HAMAP" id="MF_01520">
    <property type="entry name" value="IspDF"/>
    <property type="match status" value="1"/>
</dbReference>
<comment type="function">
    <text evidence="14">Bifunctional enzyme that catalyzes the formation of 4-diphosphocytidyl-2-C-methyl-D-erythritol from CTP and 2-C-methyl-D-erythritol 4-phosphate (MEP) (IspD), and catalyzes the conversion of 4-diphosphocytidyl-2-C-methyl-D-erythritol 2-phosphate (CDP-ME2P) to 2-C-methyl-D-erythritol 2,4-cyclodiphosphate (ME-CPP) with a corresponding release of cytidine 5-monophosphate (CMP) (IspF).</text>
</comment>
<comment type="cofactor">
    <cofactor evidence="3 14">
        <name>a divalent metal cation</name>
        <dbReference type="ChEBI" id="CHEBI:60240"/>
    </cofactor>
</comment>
<dbReference type="InterPro" id="IPR029044">
    <property type="entry name" value="Nucleotide-diphossugar_trans"/>
</dbReference>
<feature type="site" description="Positions MEP for the nucleophilic attack" evidence="14">
    <location>
        <position position="225"/>
    </location>
</feature>
<keyword evidence="17" id="KW-1185">Reference proteome</keyword>
<dbReference type="EMBL" id="MASI01000001">
    <property type="protein sequence ID" value="ODA68443.1"/>
    <property type="molecule type" value="Genomic_DNA"/>
</dbReference>
<evidence type="ECO:0000256" key="7">
    <source>
        <dbReference type="ARBA" id="ARBA00009789"/>
    </source>
</evidence>
<evidence type="ECO:0000259" key="15">
    <source>
        <dbReference type="Pfam" id="PF02542"/>
    </source>
</evidence>
<dbReference type="RefSeq" id="WP_069093747.1">
    <property type="nucleotide sequence ID" value="NZ_MASI01000001.1"/>
</dbReference>
<feature type="binding site" evidence="14">
    <location>
        <position position="389"/>
    </location>
    <ligand>
        <name>4-CDP-2-C-methyl-D-erythritol 2-phosphate</name>
        <dbReference type="ChEBI" id="CHEBI:57919"/>
    </ligand>
</feature>
<evidence type="ECO:0000256" key="6">
    <source>
        <dbReference type="ARBA" id="ARBA00008480"/>
    </source>
</evidence>
<comment type="similarity">
    <text evidence="6">Belongs to the IspF family.</text>
</comment>
<name>A0A1E2S1R1_9HYPH</name>
<accession>A0A1E2S1R1</accession>
<comment type="caution">
    <text evidence="14">Lacks conserved residue(s) required for the propagation of feature annotation.</text>
</comment>
<dbReference type="GO" id="GO:0008685">
    <property type="term" value="F:2-C-methyl-D-erythritol 2,4-cyclodiphosphate synthase activity"/>
    <property type="evidence" value="ECO:0007669"/>
    <property type="project" value="UniProtKB-UniRule"/>
</dbReference>
<feature type="binding site" evidence="14">
    <location>
        <begin position="379"/>
        <end position="382"/>
    </location>
    <ligand>
        <name>4-CDP-2-C-methyl-D-erythritol 2-phosphate</name>
        <dbReference type="ChEBI" id="CHEBI:57919"/>
    </ligand>
</feature>
<dbReference type="HAMAP" id="MF_00108">
    <property type="entry name" value="IspD"/>
    <property type="match status" value="1"/>
</dbReference>
<dbReference type="AlphaFoldDB" id="A0A1E2S1R1"/>
<dbReference type="NCBIfam" id="TIGR00151">
    <property type="entry name" value="ispF"/>
    <property type="match status" value="1"/>
</dbReference>
<reference evidence="16 17" key="1">
    <citation type="submission" date="2016-07" db="EMBL/GenBank/DDBJ databases">
        <title>Draft genome sequence of Methyloligella halotolerans C2T (VKM B-2706T=CCUG 61687T=DSM 25045T), a halotolerant polyhydroxybutyrate accumulating methylotroph.</title>
        <authorList>
            <person name="Vasilenko O.V."/>
            <person name="Doronina N.V."/>
            <person name="Poroshina M.N."/>
            <person name="Tarlachkov S.V."/>
            <person name="Trotsenko Y.A."/>
        </authorList>
    </citation>
    <scope>NUCLEOTIDE SEQUENCE [LARGE SCALE GENOMIC DNA]</scope>
    <source>
        <strain evidence="16 17">VKM B-2706</strain>
    </source>
</reference>
<feature type="domain" description="2-C-methyl-D-erythritol 2,4-cyclodiphosphate synthase" evidence="15">
    <location>
        <begin position="248"/>
        <end position="401"/>
    </location>
</feature>
<dbReference type="InterPro" id="IPR034683">
    <property type="entry name" value="IspD/TarI"/>
</dbReference>
<comment type="similarity">
    <text evidence="7">Belongs to the IspD/TarI cytidylyltransferase family. IspD subfamily.</text>
</comment>
<comment type="catalytic activity">
    <reaction evidence="1 14">
        <text>4-CDP-2-C-methyl-D-erythritol 2-phosphate = 2-C-methyl-D-erythritol 2,4-cyclic diphosphate + CMP</text>
        <dbReference type="Rhea" id="RHEA:23864"/>
        <dbReference type="ChEBI" id="CHEBI:57919"/>
        <dbReference type="ChEBI" id="CHEBI:58483"/>
        <dbReference type="ChEBI" id="CHEBI:60377"/>
        <dbReference type="EC" id="4.6.1.12"/>
    </reaction>
</comment>
<dbReference type="InterPro" id="IPR036571">
    <property type="entry name" value="MECDP_synthase_sf"/>
</dbReference>
<keyword evidence="11 14" id="KW-0414">Isoprene biosynthesis</keyword>
<dbReference type="CDD" id="cd00554">
    <property type="entry name" value="MECDP_synthase"/>
    <property type="match status" value="1"/>
</dbReference>
<feature type="site" description="Transition state stabilizer" evidence="14">
    <location>
        <position position="281"/>
    </location>
</feature>
<comment type="similarity">
    <text evidence="14">In the C-terminal section; belongs to the IspF family.</text>
</comment>
<dbReference type="Proteomes" id="UP000095087">
    <property type="component" value="Unassembled WGS sequence"/>
</dbReference>
<evidence type="ECO:0000256" key="12">
    <source>
        <dbReference type="ARBA" id="ARBA00023239"/>
    </source>
</evidence>
<dbReference type="NCBIfam" id="NF006899">
    <property type="entry name" value="PRK09382.1"/>
    <property type="match status" value="1"/>
</dbReference>
<feature type="binding site" evidence="14">
    <location>
        <position position="257"/>
    </location>
    <ligand>
        <name>a divalent metal cation</name>
        <dbReference type="ChEBI" id="CHEBI:60240"/>
    </ligand>
</feature>
<evidence type="ECO:0000313" key="17">
    <source>
        <dbReference type="Proteomes" id="UP000095087"/>
    </source>
</evidence>